<evidence type="ECO:0000313" key="9">
    <source>
        <dbReference type="Proteomes" id="UP000217349"/>
    </source>
</evidence>
<dbReference type="InterPro" id="IPR001898">
    <property type="entry name" value="SLC13A/DASS"/>
</dbReference>
<evidence type="ECO:0000313" key="7">
    <source>
        <dbReference type="EMBL" id="ATB70459.1"/>
    </source>
</evidence>
<dbReference type="NCBIfam" id="TIGR00785">
    <property type="entry name" value="dass"/>
    <property type="match status" value="1"/>
</dbReference>
<evidence type="ECO:0000256" key="6">
    <source>
        <dbReference type="SAM" id="Phobius"/>
    </source>
</evidence>
<dbReference type="Proteomes" id="UP000502831">
    <property type="component" value="Chromosome"/>
</dbReference>
<dbReference type="GO" id="GO:0008514">
    <property type="term" value="F:organic anion transmembrane transporter activity"/>
    <property type="evidence" value="ECO:0007669"/>
    <property type="project" value="UniProtKB-ARBA"/>
</dbReference>
<feature type="transmembrane region" description="Helical" evidence="6">
    <location>
        <begin position="431"/>
        <end position="455"/>
    </location>
</feature>
<evidence type="ECO:0000256" key="4">
    <source>
        <dbReference type="ARBA" id="ARBA00022989"/>
    </source>
</evidence>
<feature type="transmembrane region" description="Helical" evidence="6">
    <location>
        <begin position="377"/>
        <end position="400"/>
    </location>
</feature>
<reference evidence="8" key="5">
    <citation type="submission" date="2020-08" db="EMBL/GenBank/DDBJ databases">
        <authorList>
            <person name="Yang Y."/>
            <person name="Huo L."/>
            <person name="Yan J."/>
        </authorList>
    </citation>
    <scope>NUCLEOTIDE SEQUENCE</scope>
    <source>
        <strain evidence="8">ACSDCE</strain>
    </source>
</reference>
<dbReference type="AlphaFoldDB" id="A0A290HYL9"/>
<reference evidence="7" key="4">
    <citation type="journal article" date="2020" name="MicrobiologyOpen">
        <title>Tetrachloroethene respiration in Sulfurospirillum species is regulated by a two-component system as unraveled by comparative genomics, transcriptomics, and regulator binding studies.</title>
        <authorList>
            <person name="Esken J."/>
            <person name="Goris T."/>
            <person name="Gadkari J."/>
            <person name="Bischler T."/>
            <person name="Forstner K.U."/>
            <person name="Sharma C.M."/>
            <person name="Diekert G."/>
            <person name="Schubert T."/>
        </authorList>
    </citation>
    <scope>NUCLEOTIDE SEQUENCE</scope>
    <source>
        <strain evidence="7">JPD-1</strain>
    </source>
</reference>
<protein>
    <submittedName>
        <fullName evidence="8">DASS family sodium-coupled anion symporter</fullName>
    </submittedName>
    <submittedName>
        <fullName evidence="7">Sodium-dependent dicarboxylate transporter SdcS</fullName>
    </submittedName>
</protein>
<dbReference type="Proteomes" id="UP000217349">
    <property type="component" value="Chromosome"/>
</dbReference>
<feature type="transmembrane region" description="Helical" evidence="6">
    <location>
        <begin position="406"/>
        <end position="424"/>
    </location>
</feature>
<dbReference type="PANTHER" id="PTHR10283">
    <property type="entry name" value="SOLUTE CARRIER FAMILY 13 MEMBER"/>
    <property type="match status" value="1"/>
</dbReference>
<dbReference type="PIRSF" id="PIRSF002457">
    <property type="entry name" value="DASS"/>
    <property type="match status" value="1"/>
</dbReference>
<evidence type="ECO:0000313" key="8">
    <source>
        <dbReference type="EMBL" id="QIR75523.1"/>
    </source>
</evidence>
<dbReference type="EMBL" id="CP023275">
    <property type="protein sequence ID" value="ATB70459.1"/>
    <property type="molecule type" value="Genomic_DNA"/>
</dbReference>
<dbReference type="GO" id="GO:0005886">
    <property type="term" value="C:plasma membrane"/>
    <property type="evidence" value="ECO:0007669"/>
    <property type="project" value="TreeGrafter"/>
</dbReference>
<keyword evidence="3 6" id="KW-0812">Transmembrane</keyword>
<reference evidence="7" key="3">
    <citation type="submission" date="2017-09" db="EMBL/GenBank/DDBJ databases">
        <authorList>
            <person name="Goris T."/>
        </authorList>
    </citation>
    <scope>NUCLEOTIDE SEQUENCE</scope>
    <source>
        <strain evidence="7">JPD-1</strain>
    </source>
</reference>
<keyword evidence="4 6" id="KW-1133">Transmembrane helix</keyword>
<reference evidence="8 10" key="1">
    <citation type="journal article" date="2017" name="Environ. Sci. Technol.">
        <title>Organohalide Respiration with Chlorinated Ethenes under Low pH Conditions.</title>
        <authorList>
            <person name="Yang Y."/>
            <person name="Capiro N.L."/>
            <person name="Marcet T.F."/>
            <person name="Yan J."/>
            <person name="Pennell K.D."/>
            <person name="Loffler F.E."/>
        </authorList>
    </citation>
    <scope>NUCLEOTIDE SEQUENCE [LARGE SCALE GENOMIC DNA]</scope>
    <source>
        <strain evidence="8 10">ACSDCE</strain>
    </source>
</reference>
<dbReference type="RefSeq" id="WP_096047329.1">
    <property type="nucleotide sequence ID" value="NZ_CP023275.1"/>
</dbReference>
<feature type="transmembrane region" description="Helical" evidence="6">
    <location>
        <begin position="92"/>
        <end position="113"/>
    </location>
</feature>
<comment type="subcellular location">
    <subcellularLocation>
        <location evidence="1">Membrane</location>
        <topology evidence="1">Multi-pass membrane protein</topology>
    </subcellularLocation>
</comment>
<evidence type="ECO:0000256" key="5">
    <source>
        <dbReference type="ARBA" id="ARBA00023136"/>
    </source>
</evidence>
<feature type="transmembrane region" description="Helical" evidence="6">
    <location>
        <begin position="134"/>
        <end position="151"/>
    </location>
</feature>
<keyword evidence="5 6" id="KW-0472">Membrane</keyword>
<evidence type="ECO:0000256" key="2">
    <source>
        <dbReference type="ARBA" id="ARBA00007349"/>
    </source>
</evidence>
<proteinExistence type="inferred from homology"/>
<dbReference type="OrthoDB" id="9763713at2"/>
<accession>A0A6G9VT27</accession>
<evidence type="ECO:0000256" key="1">
    <source>
        <dbReference type="ARBA" id="ARBA00004141"/>
    </source>
</evidence>
<dbReference type="Pfam" id="PF00939">
    <property type="entry name" value="Na_sulph_symp"/>
    <property type="match status" value="1"/>
</dbReference>
<name>A0A290HYL9_9BACT</name>
<dbReference type="EMBL" id="CP039734">
    <property type="protein sequence ID" value="QIR75523.1"/>
    <property type="molecule type" value="Genomic_DNA"/>
</dbReference>
<sequence>MGAFLKQYGLFVSLIILCIIIALPTPEGLTIAGHRMLGLLVFSVILWMTECTSYPVSAAIIITLMVLLLGFAPDMAQPEKYIGTSKALTMSLGGFSNTAWALVGAALVISIAMMKTGLDKRIALNILSLVGAKTNRILIGIILTGCILSFFVPSTTARVACMVPIVMGVISAFGIEKRTKFAAVLMIAIAQADSIWNVGVKTAAAQNMIATNFIKQILGHDISWGAWFVAALPFAVLMSIALYFVLLKIMPPEVKEIEGGKAVIKQALEALGKITTQEIKLVIISVFLLLFWVLEQKTFGDFGIKGDLENTLIHRFDTSSITVVAVTLMFLPKIDILTWEDASKKMAWGTLFLFGVGISLGSAIISTKAGVWLAKSIVPFFGLSYSSAFMILAILALFLIIIHLGFASATALAAAMIPIVISMLQEVKTPGLNIIGMTMILQYVISFGFILPVNAPQNMIAYGTDTFTVKEFIKTGIPLTIIAYGLILLLAATYWKWIGLVS</sequence>
<feature type="transmembrane region" description="Helical" evidence="6">
    <location>
        <begin position="7"/>
        <end position="23"/>
    </location>
</feature>
<gene>
    <name evidence="8" type="ORF">FA584_04595</name>
    <name evidence="7" type="ORF">SJPD1_2363</name>
</gene>
<feature type="transmembrane region" description="Helical" evidence="6">
    <location>
        <begin position="224"/>
        <end position="246"/>
    </location>
</feature>
<comment type="similarity">
    <text evidence="2">Belongs to the SLC13A/DASS transporter (TC 2.A.47) family. DIT1 subfamily.</text>
</comment>
<dbReference type="KEGG" id="sulj:SJPD1_2363"/>
<dbReference type="InterPro" id="IPR030676">
    <property type="entry name" value="CitT-rel"/>
</dbReference>
<accession>A0A290HYL9</accession>
<feature type="transmembrane region" description="Helical" evidence="6">
    <location>
        <begin position="346"/>
        <end position="365"/>
    </location>
</feature>
<dbReference type="PANTHER" id="PTHR10283:SF82">
    <property type="entry name" value="SOLUTE CARRIER FAMILY 13 MEMBER 2"/>
    <property type="match status" value="1"/>
</dbReference>
<reference evidence="9" key="2">
    <citation type="submission" date="2017-09" db="EMBL/GenBank/DDBJ databases">
        <title>The complete genome of Sulfurospirillum sp. JPD-1.</title>
        <authorList>
            <person name="Goris T."/>
        </authorList>
    </citation>
    <scope>NUCLEOTIDE SEQUENCE [LARGE SCALE GENOMIC DNA]</scope>
    <source>
        <strain evidence="9">JPD-1</strain>
    </source>
</reference>
<evidence type="ECO:0000313" key="10">
    <source>
        <dbReference type="Proteomes" id="UP000502831"/>
    </source>
</evidence>
<organism evidence="7 9">
    <name type="scientific">Sulfurospirillum diekertiae</name>
    <dbReference type="NCBI Taxonomy" id="1854492"/>
    <lineage>
        <taxon>Bacteria</taxon>
        <taxon>Pseudomonadati</taxon>
        <taxon>Campylobacterota</taxon>
        <taxon>Epsilonproteobacteria</taxon>
        <taxon>Campylobacterales</taxon>
        <taxon>Sulfurospirillaceae</taxon>
        <taxon>Sulfurospirillum</taxon>
    </lineage>
</organism>
<evidence type="ECO:0000256" key="3">
    <source>
        <dbReference type="ARBA" id="ARBA00022692"/>
    </source>
</evidence>
<feature type="transmembrane region" description="Helical" evidence="6">
    <location>
        <begin position="157"/>
        <end position="175"/>
    </location>
</feature>
<feature type="transmembrane region" description="Helical" evidence="6">
    <location>
        <begin position="54"/>
        <end position="72"/>
    </location>
</feature>
<feature type="transmembrane region" description="Helical" evidence="6">
    <location>
        <begin position="475"/>
        <end position="495"/>
    </location>
</feature>
<dbReference type="GO" id="GO:1905039">
    <property type="term" value="P:carboxylic acid transmembrane transport"/>
    <property type="evidence" value="ECO:0007669"/>
    <property type="project" value="UniProtKB-ARBA"/>
</dbReference>